<reference evidence="1 2" key="2">
    <citation type="journal article" date="2014" name="J. Gen. Appl. Microbiol.">
        <title>The early diverging ascomycetous budding yeast Saitoella complicata has three histone deacetylases belonging to the Clr6, Hos2, and Rpd3 lineages.</title>
        <authorList>
            <person name="Nishida H."/>
            <person name="Matsumoto T."/>
            <person name="Kondo S."/>
            <person name="Hamamoto M."/>
            <person name="Yoshikawa H."/>
        </authorList>
    </citation>
    <scope>NUCLEOTIDE SEQUENCE [LARGE SCALE GENOMIC DNA]</scope>
    <source>
        <strain evidence="1 2">NRRL Y-17804</strain>
    </source>
</reference>
<evidence type="ECO:0000313" key="1">
    <source>
        <dbReference type="EMBL" id="GAO50745.1"/>
    </source>
</evidence>
<dbReference type="Proteomes" id="UP000033140">
    <property type="component" value="Unassembled WGS sequence"/>
</dbReference>
<keyword evidence="2" id="KW-1185">Reference proteome</keyword>
<accession>A0A0E9NMU6</accession>
<dbReference type="AlphaFoldDB" id="A0A0E9NMU6"/>
<name>A0A0E9NMU6_SAICN</name>
<reference evidence="1 2" key="3">
    <citation type="journal article" date="2015" name="Genome Announc.">
        <title>Draft Genome Sequence of the Archiascomycetous Yeast Saitoella complicata.</title>
        <authorList>
            <person name="Yamauchi K."/>
            <person name="Kondo S."/>
            <person name="Hamamoto M."/>
            <person name="Takahashi Y."/>
            <person name="Ogura Y."/>
            <person name="Hayashi T."/>
            <person name="Nishida H."/>
        </authorList>
    </citation>
    <scope>NUCLEOTIDE SEQUENCE [LARGE SCALE GENOMIC DNA]</scope>
    <source>
        <strain evidence="1 2">NRRL Y-17804</strain>
    </source>
</reference>
<sequence length="137" mass="15205">MISRKKKAVSITKRVMILDERDSPMMVTGCCCSDLGVIETTSTTVARAEGAERLEAHVQAVNDVYELRLVQLQQSTEDPAGRIDSTLMVDFAKQVDGQIIYLQILLILGLLCSSFSCDFSSIRCHIHNRSSIHLNFG</sequence>
<dbReference type="EMBL" id="BACD03000036">
    <property type="protein sequence ID" value="GAO50745.1"/>
    <property type="molecule type" value="Genomic_DNA"/>
</dbReference>
<evidence type="ECO:0000313" key="2">
    <source>
        <dbReference type="Proteomes" id="UP000033140"/>
    </source>
</evidence>
<proteinExistence type="predicted"/>
<comment type="caution">
    <text evidence="1">The sequence shown here is derived from an EMBL/GenBank/DDBJ whole genome shotgun (WGS) entry which is preliminary data.</text>
</comment>
<reference evidence="1 2" key="1">
    <citation type="journal article" date="2011" name="J. Gen. Appl. Microbiol.">
        <title>Draft genome sequencing of the enigmatic yeast Saitoella complicata.</title>
        <authorList>
            <person name="Nishida H."/>
            <person name="Hamamoto M."/>
            <person name="Sugiyama J."/>
        </authorList>
    </citation>
    <scope>NUCLEOTIDE SEQUENCE [LARGE SCALE GENOMIC DNA]</scope>
    <source>
        <strain evidence="1 2">NRRL Y-17804</strain>
    </source>
</reference>
<organism evidence="1 2">
    <name type="scientific">Saitoella complicata (strain BCRC 22490 / CBS 7301 / JCM 7358 / NBRC 10748 / NRRL Y-17804)</name>
    <dbReference type="NCBI Taxonomy" id="698492"/>
    <lineage>
        <taxon>Eukaryota</taxon>
        <taxon>Fungi</taxon>
        <taxon>Dikarya</taxon>
        <taxon>Ascomycota</taxon>
        <taxon>Taphrinomycotina</taxon>
        <taxon>Taphrinomycotina incertae sedis</taxon>
        <taxon>Saitoella</taxon>
    </lineage>
</organism>
<protein>
    <submittedName>
        <fullName evidence="1">Uncharacterized protein</fullName>
    </submittedName>
</protein>
<gene>
    <name evidence="1" type="ORF">G7K_4866-t1</name>
</gene>